<gene>
    <name evidence="5" type="ORF">HDE68_004073</name>
</gene>
<dbReference type="InterPro" id="IPR036390">
    <property type="entry name" value="WH_DNA-bd_sf"/>
</dbReference>
<dbReference type="Proteomes" id="UP000537204">
    <property type="component" value="Unassembled WGS sequence"/>
</dbReference>
<name>A0A7W8ZQQ6_9SPHI</name>
<dbReference type="SUPFAM" id="SSF46785">
    <property type="entry name" value="Winged helix' DNA-binding domain"/>
    <property type="match status" value="1"/>
</dbReference>
<comment type="caution">
    <text evidence="5">The sequence shown here is derived from an EMBL/GenBank/DDBJ whole genome shotgun (WGS) entry which is preliminary data.</text>
</comment>
<accession>A0A7W8ZQQ6</accession>
<dbReference type="Pfam" id="PF01638">
    <property type="entry name" value="HxlR"/>
    <property type="match status" value="1"/>
</dbReference>
<evidence type="ECO:0000313" key="5">
    <source>
        <dbReference type="EMBL" id="MBB5638147.1"/>
    </source>
</evidence>
<dbReference type="RefSeq" id="WP_183883985.1">
    <property type="nucleotide sequence ID" value="NZ_JACHCE010000007.1"/>
</dbReference>
<evidence type="ECO:0000256" key="1">
    <source>
        <dbReference type="ARBA" id="ARBA00023015"/>
    </source>
</evidence>
<evidence type="ECO:0000313" key="6">
    <source>
        <dbReference type="Proteomes" id="UP000537204"/>
    </source>
</evidence>
<keyword evidence="3" id="KW-0804">Transcription</keyword>
<evidence type="ECO:0000259" key="4">
    <source>
        <dbReference type="PROSITE" id="PS51118"/>
    </source>
</evidence>
<dbReference type="PROSITE" id="PS51118">
    <property type="entry name" value="HTH_HXLR"/>
    <property type="match status" value="1"/>
</dbReference>
<evidence type="ECO:0000256" key="2">
    <source>
        <dbReference type="ARBA" id="ARBA00023125"/>
    </source>
</evidence>
<evidence type="ECO:0000256" key="3">
    <source>
        <dbReference type="ARBA" id="ARBA00023163"/>
    </source>
</evidence>
<dbReference type="GO" id="GO:0003677">
    <property type="term" value="F:DNA binding"/>
    <property type="evidence" value="ECO:0007669"/>
    <property type="project" value="UniProtKB-KW"/>
</dbReference>
<keyword evidence="2 5" id="KW-0238">DNA-binding</keyword>
<dbReference type="InterPro" id="IPR002577">
    <property type="entry name" value="HTH_HxlR"/>
</dbReference>
<reference evidence="5 6" key="1">
    <citation type="submission" date="2020-08" db="EMBL/GenBank/DDBJ databases">
        <title>Genomic Encyclopedia of Type Strains, Phase IV (KMG-V): Genome sequencing to study the core and pangenomes of soil and plant-associated prokaryotes.</title>
        <authorList>
            <person name="Whitman W."/>
        </authorList>
    </citation>
    <scope>NUCLEOTIDE SEQUENCE [LARGE SCALE GENOMIC DNA]</scope>
    <source>
        <strain evidence="5 6">S3M1</strain>
    </source>
</reference>
<dbReference type="Gene3D" id="1.10.10.10">
    <property type="entry name" value="Winged helix-like DNA-binding domain superfamily/Winged helix DNA-binding domain"/>
    <property type="match status" value="1"/>
</dbReference>
<proteinExistence type="predicted"/>
<feature type="domain" description="HTH hxlR-type" evidence="4">
    <location>
        <begin position="13"/>
        <end position="120"/>
    </location>
</feature>
<dbReference type="PANTHER" id="PTHR33204:SF29">
    <property type="entry name" value="TRANSCRIPTIONAL REGULATOR"/>
    <property type="match status" value="1"/>
</dbReference>
<organism evidence="5 6">
    <name type="scientific">Pedobacter cryoconitis</name>
    <dbReference type="NCBI Taxonomy" id="188932"/>
    <lineage>
        <taxon>Bacteria</taxon>
        <taxon>Pseudomonadati</taxon>
        <taxon>Bacteroidota</taxon>
        <taxon>Sphingobacteriia</taxon>
        <taxon>Sphingobacteriales</taxon>
        <taxon>Sphingobacteriaceae</taxon>
        <taxon>Pedobacter</taxon>
    </lineage>
</organism>
<dbReference type="InterPro" id="IPR036388">
    <property type="entry name" value="WH-like_DNA-bd_sf"/>
</dbReference>
<sequence length="140" mass="16308">MVDEGNKEKPYICTIKNQEEIKYAQDALYVLSGKWRMPIIIALYNGLSRYRDIARNIPGITFTMLSKDLQLMELNKLVLRIEDPDFPKTVEYMLTDYCRSLYPIVENLIDWGKQHRQVIRMVNPADGVSDVLKLKKAPDN</sequence>
<keyword evidence="1" id="KW-0805">Transcription regulation</keyword>
<dbReference type="EMBL" id="JACHCE010000007">
    <property type="protein sequence ID" value="MBB5638147.1"/>
    <property type="molecule type" value="Genomic_DNA"/>
</dbReference>
<dbReference type="PANTHER" id="PTHR33204">
    <property type="entry name" value="TRANSCRIPTIONAL REGULATOR, MARR FAMILY"/>
    <property type="match status" value="1"/>
</dbReference>
<protein>
    <submittedName>
        <fullName evidence="5">DNA-binding HxlR family transcriptional regulator</fullName>
    </submittedName>
</protein>
<dbReference type="AlphaFoldDB" id="A0A7W8ZQQ6"/>